<proteinExistence type="predicted"/>
<evidence type="ECO:0000259" key="1">
    <source>
        <dbReference type="PROSITE" id="PS50994"/>
    </source>
</evidence>
<dbReference type="Gene3D" id="3.30.420.10">
    <property type="entry name" value="Ribonuclease H-like superfamily/Ribonuclease H"/>
    <property type="match status" value="1"/>
</dbReference>
<dbReference type="InterPro" id="IPR036397">
    <property type="entry name" value="RNaseH_sf"/>
</dbReference>
<organism evidence="2 3">
    <name type="scientific">Hibiscus trionum</name>
    <name type="common">Flower of an hour</name>
    <dbReference type="NCBI Taxonomy" id="183268"/>
    <lineage>
        <taxon>Eukaryota</taxon>
        <taxon>Viridiplantae</taxon>
        <taxon>Streptophyta</taxon>
        <taxon>Embryophyta</taxon>
        <taxon>Tracheophyta</taxon>
        <taxon>Spermatophyta</taxon>
        <taxon>Magnoliopsida</taxon>
        <taxon>eudicotyledons</taxon>
        <taxon>Gunneridae</taxon>
        <taxon>Pentapetalae</taxon>
        <taxon>rosids</taxon>
        <taxon>malvids</taxon>
        <taxon>Malvales</taxon>
        <taxon>Malvaceae</taxon>
        <taxon>Malvoideae</taxon>
        <taxon>Hibiscus</taxon>
    </lineage>
</organism>
<comment type="caution">
    <text evidence="2">The sequence shown here is derived from an EMBL/GenBank/DDBJ whole genome shotgun (WGS) entry which is preliminary data.</text>
</comment>
<dbReference type="Proteomes" id="UP001165190">
    <property type="component" value="Unassembled WGS sequence"/>
</dbReference>
<dbReference type="InterPro" id="IPR012337">
    <property type="entry name" value="RNaseH-like_sf"/>
</dbReference>
<dbReference type="PANTHER" id="PTHR35046:SF26">
    <property type="entry name" value="RNA-DIRECTED DNA POLYMERASE"/>
    <property type="match status" value="1"/>
</dbReference>
<dbReference type="InterPro" id="IPR001584">
    <property type="entry name" value="Integrase_cat-core"/>
</dbReference>
<reference evidence="2" key="1">
    <citation type="submission" date="2023-05" db="EMBL/GenBank/DDBJ databases">
        <title>Genome and transcriptome analyses reveal genes involved in the formation of fine ridges on petal epidermal cells in Hibiscus trionum.</title>
        <authorList>
            <person name="Koshimizu S."/>
            <person name="Masuda S."/>
            <person name="Ishii T."/>
            <person name="Shirasu K."/>
            <person name="Hoshino A."/>
            <person name="Arita M."/>
        </authorList>
    </citation>
    <scope>NUCLEOTIDE SEQUENCE</scope>
    <source>
        <strain evidence="2">Hamamatsu line</strain>
    </source>
</reference>
<name>A0A9W7J871_HIBTR</name>
<evidence type="ECO:0000313" key="2">
    <source>
        <dbReference type="EMBL" id="GMJ08432.1"/>
    </source>
</evidence>
<feature type="domain" description="Integrase catalytic" evidence="1">
    <location>
        <begin position="40"/>
        <end position="157"/>
    </location>
</feature>
<dbReference type="PROSITE" id="PS50994">
    <property type="entry name" value="INTEGRASE"/>
    <property type="match status" value="1"/>
</dbReference>
<dbReference type="OrthoDB" id="5554229at2759"/>
<gene>
    <name evidence="2" type="ORF">HRI_004512400</name>
</gene>
<dbReference type="AlphaFoldDB" id="A0A9W7J871"/>
<dbReference type="EMBL" id="BSYR01000051">
    <property type="protein sequence ID" value="GMJ08432.1"/>
    <property type="molecule type" value="Genomic_DNA"/>
</dbReference>
<evidence type="ECO:0000313" key="3">
    <source>
        <dbReference type="Proteomes" id="UP001165190"/>
    </source>
</evidence>
<dbReference type="SUPFAM" id="SSF53098">
    <property type="entry name" value="Ribonuclease H-like"/>
    <property type="match status" value="1"/>
</dbReference>
<keyword evidence="3" id="KW-1185">Reference proteome</keyword>
<sequence length="157" mass="17760">MVDKELQAIQALLTEDSIEYPGYVATEGILLFRGSMYLRGLLQPFNILNQVFEDIALDFITGLPKSNDKEAILVVVDRLTKYGHFFALPRHFNANYVANVMVQGVIKLHGILWSMVSEPEKIFVSSMWKEMARLQGTEMCMGTSYHPQTDGQTEALI</sequence>
<dbReference type="PANTHER" id="PTHR35046">
    <property type="entry name" value="ZINC KNUCKLE (CCHC-TYPE) FAMILY PROTEIN"/>
    <property type="match status" value="1"/>
</dbReference>
<protein>
    <recommendedName>
        <fullName evidence="1">Integrase catalytic domain-containing protein</fullName>
    </recommendedName>
</protein>
<accession>A0A9W7J871</accession>
<dbReference type="GO" id="GO:0003676">
    <property type="term" value="F:nucleic acid binding"/>
    <property type="evidence" value="ECO:0007669"/>
    <property type="project" value="InterPro"/>
</dbReference>
<dbReference type="GO" id="GO:0015074">
    <property type="term" value="P:DNA integration"/>
    <property type="evidence" value="ECO:0007669"/>
    <property type="project" value="InterPro"/>
</dbReference>